<dbReference type="CDD" id="cd08953">
    <property type="entry name" value="KR_2_SDR_x"/>
    <property type="match status" value="2"/>
</dbReference>
<dbReference type="GO" id="GO:0005737">
    <property type="term" value="C:cytoplasm"/>
    <property type="evidence" value="ECO:0007669"/>
    <property type="project" value="UniProtKB-SubCell"/>
</dbReference>
<dbReference type="InterPro" id="IPR029058">
    <property type="entry name" value="AB_hydrolase_fold"/>
</dbReference>
<proteinExistence type="predicted"/>
<dbReference type="InterPro" id="IPR050091">
    <property type="entry name" value="PKS_NRPS_Biosynth_Enz"/>
</dbReference>
<feature type="domain" description="Ketosynthase family 3 (KS3)" evidence="13">
    <location>
        <begin position="194"/>
        <end position="628"/>
    </location>
</feature>
<dbReference type="CDD" id="cd00833">
    <property type="entry name" value="PKS"/>
    <property type="match status" value="5"/>
</dbReference>
<dbReference type="EMBL" id="CP099959">
    <property type="protein sequence ID" value="XCC58060.1"/>
    <property type="molecule type" value="Genomic_DNA"/>
</dbReference>
<feature type="active site" description="Proton acceptor; for dehydratase activity" evidence="10">
    <location>
        <position position="828"/>
    </location>
</feature>
<feature type="region of interest" description="N-terminal hotdog fold" evidence="10">
    <location>
        <begin position="790"/>
        <end position="917"/>
    </location>
</feature>
<feature type="region of interest" description="C-terminal hotdog fold" evidence="10">
    <location>
        <begin position="941"/>
        <end position="1095"/>
    </location>
</feature>
<accession>A0AAU8A3C5</accession>
<dbReference type="Gene3D" id="3.40.47.10">
    <property type="match status" value="5"/>
</dbReference>
<sequence length="6917" mass="765550">MSDLIDQELRILANIYSQVLKTNNSPVGFDVTQPENINTQRLESDILSIVSKVLKMPLSQIDPTVSLSSYGVDSIAITELMVQISRFLKVSIAPTTFFEAKNYEELIAILSSRYSKEIEAHYVKNNFTDKLQLNTIGTGAPADSATTDGIIDNSSAAKWLSRHRAINSKNIQSNDLSSSLNSQEGDKKASKLASMPIAIISMEGKFSKSTNLHTFEQHLRNGDDCIEEIPPDRWNWKSVDGDPKKGAFTDVKFGGFIPGHDHFDASFFSISPKEAELIDPQHRVFIECVWNLIEGAGYAPSSLSGKKIGIFLGINLQDYTNLVNRSGLMDAMQMTGLGHVFCPNRLSYMLDISGPSQVIDTACSSSLVAIHRAVMSIRHEGCEMAIAGGSNLILTPDQHIMFSKVGMLSIDGRCKTFSEDANGYARADGVGAILLKRLDYAERDGDSILGVIRGSSENHGGSATSLTAPNAKAQAQLIVEAHRQAGFDPRSISMIECHGTGTSLGDPIEIDGLKKSFEELYREHGYKSPIIPHCGIGSVKSNIGHAETAAGVAGIIKILLSMKHGLMYQSLHCSKPNQLIDLLNSPFYLLDKPRKWDRPIIDGLEVPRRAGLSSFGAGGANAHIVLEEYRAPQEDYVGHSSNMNKPYIVPLSARTESALNKIVKNLQVHLTGFNEISDDQLADIAFTLQVGRDSMRYRLAFIVQDGFDLISQLNAYLDGDSSQALEGVVNRKTSGIKEIAGTAREVASQWVLGGPIQWPSLSLIGERKRIWLPTYPFEGKRFWLEQEGPNPLIKTVNNNNNSSFLLRKIDENILEIDLTGAEFFIVDHCIGNEPVMPGVLYLELIRIAATQYFGTSFHIGQVVWLKPLKVKGPCVVRLTKVIDSDDLPVRIEVSSVDNDGVSNVYAQARITKDGAPDSVSIQIKAGIYPVQSIQKFYDMNPRTFSADDIYSTFKTLGINYGPGHQAIESLAVAKDENGNPQVLAKLHLPPHLPGFPEAFGLHPSLLDGAFQAAVGMTLDDKGESKELAALPFAIESIRLLGECSRNMWVHIKNSQVESSNNRVRTLDLTLMDEQGSLTMLLLGFATRTYESDVSNQTQLFEPYWSKYYLSNSAKLEEDNFDEIIVWLSDIDEIDAITLNSKLTSWKCISLPKCVENSHDVKFAFYAECILKQLQVLTKALPKSTSPKLIQLVFPAVSSSLSLEALSSFLQSVSLEYPWLSFQVISLDTTSDINSIASHLKTSASEPQRPCWRYGGNEAEVKSWRSIGFIRPDEISVKPWRSGGIYLITGGAGALGKSLAAEITMNIDVGKVILVGSSEMNSALRDWIFVTSSERLEIIYRQVDVSDANEVNDLVKSIYRDYGQLNGVFHLAGVLQDSSIAVKSPEELRKVFSPKVNGVENLDRAIGNSALDFFVMFASLSGVFGNHGQADYAAANAYLDIFAHRREIARKQGERFGRTLSIDWPLWVDGGMKMDPAIQKFMKQSTGLSPLNSNDGFAAVYKSLASEACQVMVTAGDSKRITDFIKGLEYGAPARFTNDSIKNGSPIFDRDIEQKISGHLKLFLMNCISTLLKVEEDELGLDVELTEYGFDSISFTQFSNKLNESLNLDITPVLFFEAPTIAQLCSTLIKSHAAKIATFFKISLDQKLSHTPAKNEKIKESAIAHDQSLLRPALPVGNSIQDKFLEESKTESAVAIIGMSGVFPKSHDLASYWDNLLNGRDCIDEIPIDRWDWRKYWGDPKVDVGRTNVKWGGFLDGIADFDPAFFNISPRESHAMDPQQRILLTQAWRVIEDAGYAPSSLSGTKTGVFIGIADTGYGQLLARAGADIEAFSMTGLAPSLGPNRISYFFNLQGPSEAVETACSSALVAVHRAVESIVRGSCDTAIAGGINTLLLPDTFIGFAKAGMLAPDGRSKPFSDAADGYGRGEGAGLIYLKRLEDAERDGDKIYAVIRATQENHGGHASSLTAPNPKAQADLIRRVYLQAGFDPRTVSYIEMHGTGTPLGDPIEVEALISAFSDLNRETKNQYVDQPEIVCNIGSVKSNIGHLEIAAGIAGLIKTVLQMQHRTIVKTLHCEKLNPYLKLSDSRFEVVVENKIWCPLDLNGEKLPLRAGVSSFGFGGSNAHVVLEGYKGSVQKSVANIQPVIIVLSAKTAKQLHSCAQQISNMLTDQTELSSLAYSLQIARDPMEYRMGFMAESIDQVRRFLDKYIEGRSEAGLYIGRVKPNHVTLDMLEEDQQVNDAIASLPHRGKHELLLRLWTQGFSIDWRKIFYQQEGQNALRRVVLPGYPFENIRCWIDDEKIPEEDSSILLQKNASKHDHHRYISTFNGDEFFLQDHIVGGRPVVCGAVFLSMVYTALQNIYGRGKAIQLTGHTWLQPMVGSSNGLQVAIEFSSSPSTGGINYKISNEGENESQLCSIGIGRLLNHIPDSIPEYDIHSLKLSAGRSVNVEECYKTFSSVGISYGPRLRIIHELRTSTTNAIAYLVVPDEIFTNEYAMHPALLDGAFQSLIGLMPDLLVERALPFSVKRLVVLKSIGKTAWAVLWKDGESSSENASYSIDLCNDKGQVCIRIEGFMVRSLDFKETRSKIKIQDSENSETIKTVKSNLSALSALSKIAAEVLEVNLESLDPDVDLGEYGFDSIMMTVFASRANEQLSLNLTPADFFEFSTLESLARHISDEIVISSLLEIENSDALHVLNNANLDINWIASAKVGIESQNISEIPLILKNNNDLRGESIAIIGISCCFPMAKDGNEFWKNLYEGRDCISEIPSDRWDWRAIYGNPKLETGKTNIRWGGFADGIFEFDALFFGISPREAASMDPQQRQLLQHAWKAIEDAGYNPLSLSGRPIGLFVGTASSGYAAENTFDQSGYIATGSVVSMGPNRVSYYFDWHGPSEPVETACSSSLVAIHRGIQAIRDGECELAIVGGINSIVTPEGHVNFSKAGMLSPDGRCQPFSDLANGYVRGEGAGLLVIKRLSQAERDRDAIYGVVRGSSINHGGRANSLTAPNTKAQADLIRSGYRQSGIDPSTVTYIETHGTGTAIGDPVEVNALKQAFHSMGADNLNGVCGLGSVKSNIGHLELAAGVAGVIKVLKQMQHQTLVASLHCETQNPYISLENSPFYIVRKNQPWTLINDQENNIVPRRAGVSSFGFGGVNAHLILEEYLPCKRSFAQSIDPVIIPLSAKNEASLREQAQALYNAISLGDFKDIPLLDIAFTLQFGREHMKCRIAFEVESIEQLQSSLLEFITQTDAALSSIQNTWLVSSTSIAARWLAYEDVKWVDDGKRLRVHLPTYCFAHTEYKSSFSRSKIEETFKLSMLNAVPMMEFIKDSNTIGFELNNDQFYLRDHLVKGHSILPGAMSLEIIRMAYDFYMKHKDRPAIDHSNPHLEFRHIVWRSPLRVDSKATNIEVLFEEQSEQVNKFTLKHEDKNSELSTIYLQGAIRFHENSNSAQAVHDLPLLKARCELALNVDDIYEQLSELGIHYGPTMRSISNIWIGHEELLANLQLPSELFISPAYGGESFYIHPSVLDSAFQSCLAIFTASNNQELALPFAIDRLILLSPTTTEMWVHVRALPSNGSIRKLDIDLLDQQGRVCISIEGFTFRMVKSDLFVSPLTQASTNSSKFESIDRERVIGYFKNLFSAETGIRQGEIEPNLSLDSYGIDSMMIMSLTDRLEKDFGILSKTIFFECQTLDAVADYFIKLHTLKLLDLLGSTEIPVQKLKQEQHQNPKSEPTATLSQQSSTDPEPASRELVLAPLAKSMDVAIIGLAGRYPGANNLTQFWENLAAGIDSISQIPIERWDHSSLYDPVRGKPGKSNSKWGGFIEDADCFDPLFFNMSPREAEFIDPQERLFLQCAWETIEDAGYTPENIAPELAPFAGGKVGVFVGVMYQEYQLYGVEQTQKGHPIALSSSAASIANRVSYFFNFHGPSMAIDTMCSSSLTSIHLACESLYSGSCEVALAGGVNLSLHQNKYLALGQGRFTSSKGRCESFGKGGDGYVPGEGVGAVLLKPIDKAIADGDHIYGVIKSTAINHGGKTNGYSVPNPHAQTSVISNALARSGLQAGDVTYLEAHGTGTILGDPIEIAALSKAYQQDTNIHQFCALGSVKSNIGHCESAAGIAGLTKILLQIKNRKLAPSIHADILNPAINFSTSPFIVQQHLNEWPRKSRETSQGSIELPRIAGLSSFGAGGSNAHFIIQEYVDPQEFKFNDLFTITSPGVFPFSARDPERLTQLLVRYVEVLDQFKDSELPSIACTLQNGRVTFEYRVVIVASSRVDLAHKLKNILANKLDLIDIYCSSNFRAEQLSIIEDNRRIDSVERKLAEQWAKTGKANWLNLQRPGEPPHKISLPTYPFSRERYWIPNIASEDISSQNTKRAHLVENSIKENSALLFVPHWSLAEAIRSPNINLNNGRTIIVICDFNKDISRGYQQQLGDVETIVLESNFSKIWERYTSYSEQLIVLIQNILKQDQVNTLLQLVVPLDGERLIFQGLSGLLRTVQLEHSRFRCQLIGLTDLTRDLASILKREQSTDDALIRYVGGNRQIQVWREYQPRQTETFRKELLKDNGVYLITGGTGGVALHVAENISASVNNPILYIVSRSALSVEESERIAALPCKVIHKQIDVTNLDDVHALIQHLTTSFGRLNGIFHAAGITRDKFLIRKNIDDIKDVLAPKVQGLFNIDSATAQCELDFFLLFSSVSGALGNPGQADYAAANGFMDSFALLRYEQVSRGERYGLTLSINWPYWNDGGMRIDINALNSIQKNLGVVPLATNIAMRSLWASFEAHEPQVLVLDGNHDLIRQWMMPLMLSHEIQKTIDVSNKDILEGEVSASISMIDLHEKTCIYLAKYFSDVLHLPLDRLDHNDPIDRYGIDSVLALQIIEAIATDLGSLPSTLLFEYPKITLLANALLKSHLEPLQVILATNMASLEEPIIADTITTLSPTPIDISKDGIAIISVAGQYPGADSVEEFWEMLRNGGDGITEVPPDRWDHQAIYSELKGKPGATNCKWGGFLNNIKCFDPEFFGINPRDAALMDPQERLLLQTSWHLLERAGYTRDFLSKHYDSRVGVFVGAMYQQYHSLDADSESSVMVSLSSYASMANRISSFYDLQGPSIAIDTMCSSGLMAIHQACQSLRQGECRLAIAGGVNLTIHPNKYLGLSKAGLLGSHQECRSFADGDGYLPSEGVGAVLLKPLTDALRDGDRILAIIRGSATNHGGHSGGYGVPNAHLQTRLISENFVNCGVDPRTIGYVEAAANGSPLGDAIEFRALTEAFRLFTNDIEFCSIGSVKSNVGHPEAASGFAQLTKVILQLENQILVPSIRKTTLNPNILFKGSPFIPQAELSQWKRKEIDGIVTPLRATISAFGAGGTNVHLILEEAPGMEVNKDVDSIPEESYEFIFSTHRMDRLPLVISQVYEHLVRHPHISLKKLAQTLSMHRERLFFVTSIIASSYQDLVEQLKVWGLQDVHPLLTPSLNKFDDKEKFLPIELPSYPFCLDSYWINNESIALRVDEPNEEIKTQIFSEDPISQALKIIRAQMVDQLRLDNRLINDYESMRSQGADSMFVTRLIYTVMNEMKISITHLDVEKNGSPKELAALISQRVVSKDGLIIQKTDEKWAQQDHSINTPLTLGQSGLWALQRLYPNTSAYNVPLTFHVEDLNLQALKDTCAYIFKCFPILTIHIDQSSGYPAMVPKVISNPLNIVPIPDDIDPVYFAKKRALEPFTFTPNSTPARFELLRGSKDILLIVVHHIIFDGLSAVILARNFWDAYDCFASGIQLPLPVPQSNYSLFFQYERELLNSKDGEIHIKYWKDNLRGGVEKLQLPFDKTAKPIDSSTSLSTEFLLDSQSLSEIKKCTRKLGINDSVFFLGALKVLLYRYTGQNDILIGMPTMARPDSRFENTIGYFANMISIRSALTGSQTVRNFLEKLQVIVTNGLDHSLYPHVAVVRELNRSSIDLLYQVSYAYQNFTDNEFQGSPQAIGRSLVTHIPEIRQGSDALLGFDLFEEGDELRILVNYDPNQFTISTINNLLNHYVNLINEMSINPEKTLSKLEMLRQSEKSLLVSFSGIENSAGVEDSLVHELVDLQAQLNPDAIALICGKQSLSYQELHVRSNQLAQYLRASGMRLGMPVVVSIERGITSIVLLLAILKNGGIWIPLEVDCPIQRLRTILDDVGRCFVVVDRKTNIRIAQLDSKNCTILNIDGLIDAANHMSLEKLLSIDIPPNSAAYMIYTSGTTGQPKGVLISHRSISTHCRAAIACYDLSNTDVVLQFAAHHVDTSLEQIFASLTCGASLLIREGDLWSPNEFSAILDAHLVSVADLPPAYLREVLQAWKNDPKRAPRHFPRLLIVGGEVLSPSIIDLLRSGPFVGTRLLNAYGPTEATITSSIHEVDLQKFDTSIPIGKPLPGGFIVILDRDGNLVPEGVIGELHIGGVRLANSYHRRSSLNHDRFIPCPVELIKFNDSSDSLLYRTGDLASHVKGGNGIISFHGRVDHQIKIRGFRVELSEIEAVLREFGMLEAAVFSTLSENGEQILHACIVPGTEKFDREELDIFMSERLPTIMCPASYVVCDKLPLNNSGKLDRDFILSKTSEVQELKNEIYQPSDETEIRLAKLWFEILGKEVLDVHSDFFVEGGNSLMAIRLLAAISSEFDQTLETSALLRASTFLAQAQLLRQGRVSNYDLDSPLVLLAEGEPNMVPLFLIHPIGGDVLCYVPLARALGGKRSIYGLRYIELNESSRFINIEHIAESYVALIRQVQPSGPYQLGGWSLGGVIAYEIAQQLKAAGQQVQMLALIDSYTPSLIEKLELEFKDNVSNQILINPNKHFYLEHPRSKYEVTLSDHLRRYLPKPYHGQVTLFYASDHQPQDLTLGWGELIRSGLTMHALPGHHYSMLEASHLDVLVALLSTDLLTVDFSIDKWK</sequence>
<dbReference type="RefSeq" id="WP_353439208.1">
    <property type="nucleotide sequence ID" value="NZ_CP099959.1"/>
</dbReference>
<dbReference type="InterPro" id="IPR025110">
    <property type="entry name" value="AMP-bd_C"/>
</dbReference>
<feature type="region of interest" description="Disordered" evidence="11">
    <location>
        <begin position="3720"/>
        <end position="3747"/>
    </location>
</feature>
<dbReference type="Gene3D" id="3.30.559.30">
    <property type="entry name" value="Nonribosomal peptide synthetase, condensation domain"/>
    <property type="match status" value="1"/>
</dbReference>
<dbReference type="InterPro" id="IPR042104">
    <property type="entry name" value="PKS_dehydratase_sf"/>
</dbReference>
<dbReference type="InterPro" id="IPR001242">
    <property type="entry name" value="Condensation_dom"/>
</dbReference>
<evidence type="ECO:0000256" key="5">
    <source>
        <dbReference type="ARBA" id="ARBA00022490"/>
    </source>
</evidence>
<dbReference type="SUPFAM" id="SSF47336">
    <property type="entry name" value="ACP-like"/>
    <property type="match status" value="7"/>
</dbReference>
<feature type="active site" description="Proton donor; for dehydratase activity" evidence="10">
    <location>
        <position position="2501"/>
    </location>
</feature>
<feature type="active site" description="Proton donor; for dehydratase activity" evidence="10">
    <location>
        <position position="1007"/>
    </location>
</feature>
<dbReference type="Pfam" id="PF16197">
    <property type="entry name" value="KAsynt_C_assoc"/>
    <property type="match status" value="1"/>
</dbReference>
<dbReference type="InterPro" id="IPR020845">
    <property type="entry name" value="AMP-binding_CS"/>
</dbReference>
<dbReference type="Gene3D" id="2.30.38.10">
    <property type="entry name" value="Luciferase, Domain 3"/>
    <property type="match status" value="1"/>
</dbReference>
<dbReference type="SMART" id="SM00826">
    <property type="entry name" value="PKS_DH"/>
    <property type="match status" value="1"/>
</dbReference>
<feature type="domain" description="PKS/mFAS DH" evidence="14">
    <location>
        <begin position="3309"/>
        <end position="3610"/>
    </location>
</feature>
<dbReference type="PROSITE" id="PS52019">
    <property type="entry name" value="PKS_MFAS_DH"/>
    <property type="match status" value="3"/>
</dbReference>
<feature type="domain" description="Carrier" evidence="12">
    <location>
        <begin position="6599"/>
        <end position="6674"/>
    </location>
</feature>
<dbReference type="GO" id="GO:0044550">
    <property type="term" value="P:secondary metabolite biosynthetic process"/>
    <property type="evidence" value="ECO:0007669"/>
    <property type="project" value="UniProtKB-ARBA"/>
</dbReference>
<dbReference type="Gene3D" id="3.40.50.720">
    <property type="entry name" value="NAD(P)-binding Rossmann-like Domain"/>
    <property type="match status" value="2"/>
</dbReference>
<feature type="active site" description="Proton acceptor; for dehydratase activity" evidence="10">
    <location>
        <position position="2335"/>
    </location>
</feature>
<feature type="active site" description="Proton acceptor; for dehydratase activity" evidence="10">
    <location>
        <position position="3346"/>
    </location>
</feature>
<dbReference type="InterPro" id="IPR010071">
    <property type="entry name" value="AA_adenyl_dom"/>
</dbReference>
<dbReference type="InterPro" id="IPR036291">
    <property type="entry name" value="NAD(P)-bd_dom_sf"/>
</dbReference>
<dbReference type="Gene3D" id="3.30.300.30">
    <property type="match status" value="1"/>
</dbReference>
<feature type="region of interest" description="N-terminal hotdog fold" evidence="10">
    <location>
        <begin position="3309"/>
        <end position="3447"/>
    </location>
</feature>
<dbReference type="InterPro" id="IPR006162">
    <property type="entry name" value="Ppantetheine_attach_site"/>
</dbReference>
<keyword evidence="7" id="KW-0808">Transferase</keyword>
<feature type="domain" description="PKS/mFAS DH" evidence="14">
    <location>
        <begin position="790"/>
        <end position="1095"/>
    </location>
</feature>
<comment type="subcellular location">
    <subcellularLocation>
        <location evidence="2">Cytoplasm</location>
    </subcellularLocation>
</comment>
<feature type="active site" description="Proton donor; for dehydratase activity" evidence="10">
    <location>
        <position position="3528"/>
    </location>
</feature>
<evidence type="ECO:0000256" key="1">
    <source>
        <dbReference type="ARBA" id="ARBA00001957"/>
    </source>
</evidence>
<dbReference type="GO" id="GO:0005886">
    <property type="term" value="C:plasma membrane"/>
    <property type="evidence" value="ECO:0007669"/>
    <property type="project" value="TreeGrafter"/>
</dbReference>
<dbReference type="SMART" id="SM00823">
    <property type="entry name" value="PKS_PP"/>
    <property type="match status" value="7"/>
</dbReference>
<evidence type="ECO:0000256" key="7">
    <source>
        <dbReference type="ARBA" id="ARBA00022679"/>
    </source>
</evidence>
<dbReference type="PROSITE" id="PS00012">
    <property type="entry name" value="PHOSPHOPANTETHEINE"/>
    <property type="match status" value="1"/>
</dbReference>
<dbReference type="InterPro" id="IPR020806">
    <property type="entry name" value="PKS_PP-bd"/>
</dbReference>
<dbReference type="InterPro" id="IPR020841">
    <property type="entry name" value="PKS_Beta-ketoAc_synthase_dom"/>
</dbReference>
<gene>
    <name evidence="15" type="ORF">NKE59_01860</name>
</gene>
<dbReference type="InterPro" id="IPR013968">
    <property type="entry name" value="PKS_KR"/>
</dbReference>
<dbReference type="SMART" id="SM00822">
    <property type="entry name" value="PKS_KR"/>
    <property type="match status" value="2"/>
</dbReference>
<evidence type="ECO:0000256" key="10">
    <source>
        <dbReference type="PROSITE-ProRule" id="PRU01363"/>
    </source>
</evidence>
<dbReference type="InterPro" id="IPR036736">
    <property type="entry name" value="ACP-like_sf"/>
</dbReference>
<dbReference type="InterPro" id="IPR032821">
    <property type="entry name" value="PKS_assoc"/>
</dbReference>
<comment type="cofactor">
    <cofactor evidence="1">
        <name>pantetheine 4'-phosphate</name>
        <dbReference type="ChEBI" id="CHEBI:47942"/>
    </cofactor>
</comment>
<dbReference type="Pfam" id="PF00668">
    <property type="entry name" value="Condensation"/>
    <property type="match status" value="1"/>
</dbReference>
<dbReference type="Pfam" id="PF02801">
    <property type="entry name" value="Ketoacyl-synt_C"/>
    <property type="match status" value="5"/>
</dbReference>
<dbReference type="InterPro" id="IPR045851">
    <property type="entry name" value="AMP-bd_C_sf"/>
</dbReference>
<dbReference type="PANTHER" id="PTHR43775:SF37">
    <property type="entry name" value="SI:DKEY-61P9.11"/>
    <property type="match status" value="1"/>
</dbReference>
<dbReference type="InterPro" id="IPR001031">
    <property type="entry name" value="Thioesterase"/>
</dbReference>
<reference evidence="15" key="1">
    <citation type="submission" date="2022-06" db="EMBL/GenBank/DDBJ databases">
        <title>New Polynucleobacter species.</title>
        <authorList>
            <person name="Hahn M.W."/>
        </authorList>
    </citation>
    <scope>NUCLEOTIDE SEQUENCE</scope>
    <source>
        <strain evidence="15">UK-FUSCHL-C3</strain>
    </source>
</reference>
<name>A0AAU8A3C5_9BURK</name>
<comment type="pathway">
    <text evidence="3">Antibiotic biosynthesis.</text>
</comment>
<keyword evidence="4" id="KW-0596">Phosphopantetheine</keyword>
<feature type="domain" description="PKS/mFAS DH" evidence="14">
    <location>
        <begin position="2305"/>
        <end position="2583"/>
    </location>
</feature>
<dbReference type="InterPro" id="IPR023213">
    <property type="entry name" value="CAT-like_dom_sf"/>
</dbReference>
<dbReference type="Pfam" id="PF21089">
    <property type="entry name" value="PKS_DH_N"/>
    <property type="match status" value="3"/>
</dbReference>
<dbReference type="SUPFAM" id="SSF53901">
    <property type="entry name" value="Thiolase-like"/>
    <property type="match status" value="5"/>
</dbReference>
<dbReference type="SUPFAM" id="SSF52777">
    <property type="entry name" value="CoA-dependent acyltransferases"/>
    <property type="match status" value="2"/>
</dbReference>
<dbReference type="SUPFAM" id="SSF53474">
    <property type="entry name" value="alpha/beta-Hydrolases"/>
    <property type="match status" value="1"/>
</dbReference>
<dbReference type="PROSITE" id="PS00455">
    <property type="entry name" value="AMP_BINDING"/>
    <property type="match status" value="1"/>
</dbReference>
<dbReference type="CDD" id="cd05930">
    <property type="entry name" value="A_NRPS"/>
    <property type="match status" value="1"/>
</dbReference>
<dbReference type="InterPro" id="IPR018201">
    <property type="entry name" value="Ketoacyl_synth_AS"/>
</dbReference>
<dbReference type="Gene3D" id="1.10.1240.100">
    <property type="match status" value="5"/>
</dbReference>
<evidence type="ECO:0000256" key="6">
    <source>
        <dbReference type="ARBA" id="ARBA00022553"/>
    </source>
</evidence>
<keyword evidence="8" id="KW-0677">Repeat</keyword>
<dbReference type="Pfam" id="PF14765">
    <property type="entry name" value="PS-DH"/>
    <property type="match status" value="3"/>
</dbReference>
<dbReference type="Pfam" id="PF22336">
    <property type="entry name" value="RhiE-like_linker"/>
    <property type="match status" value="3"/>
</dbReference>
<dbReference type="GO" id="GO:0004312">
    <property type="term" value="F:fatty acid synthase activity"/>
    <property type="evidence" value="ECO:0007669"/>
    <property type="project" value="TreeGrafter"/>
</dbReference>
<dbReference type="Gene3D" id="3.40.50.1820">
    <property type="entry name" value="alpha/beta hydrolase"/>
    <property type="match status" value="1"/>
</dbReference>
<dbReference type="InterPro" id="IPR054514">
    <property type="entry name" value="RhiE-like_linker"/>
</dbReference>
<dbReference type="InterPro" id="IPR049551">
    <property type="entry name" value="PKS_DH_C"/>
</dbReference>
<dbReference type="GO" id="GO:0031177">
    <property type="term" value="F:phosphopantetheine binding"/>
    <property type="evidence" value="ECO:0007669"/>
    <property type="project" value="InterPro"/>
</dbReference>
<dbReference type="Pfam" id="PF00501">
    <property type="entry name" value="AMP-binding"/>
    <property type="match status" value="1"/>
</dbReference>
<evidence type="ECO:0000259" key="12">
    <source>
        <dbReference type="PROSITE" id="PS50075"/>
    </source>
</evidence>
<feature type="domain" description="Carrier" evidence="12">
    <location>
        <begin position="2604"/>
        <end position="2678"/>
    </location>
</feature>
<protein>
    <submittedName>
        <fullName evidence="15">Amino acid adenylation domain-containing protein</fullName>
    </submittedName>
</protein>
<evidence type="ECO:0000256" key="3">
    <source>
        <dbReference type="ARBA" id="ARBA00004792"/>
    </source>
</evidence>
<dbReference type="InterPro" id="IPR014031">
    <property type="entry name" value="Ketoacyl_synth_C"/>
</dbReference>
<comment type="function">
    <text evidence="9">Involved in production of the polyketide antibiotic thailandamide.</text>
</comment>
<dbReference type="Gene3D" id="1.10.1200.10">
    <property type="entry name" value="ACP-like"/>
    <property type="match status" value="5"/>
</dbReference>
<keyword evidence="6" id="KW-0597">Phosphoprotein</keyword>
<organism evidence="15">
    <name type="scientific">Polynucleobacter sp. UK-FUSCHL-C3</name>
    <dbReference type="NCBI Taxonomy" id="2955208"/>
    <lineage>
        <taxon>Bacteria</taxon>
        <taxon>Pseudomonadati</taxon>
        <taxon>Pseudomonadota</taxon>
        <taxon>Betaproteobacteria</taxon>
        <taxon>Burkholderiales</taxon>
        <taxon>Burkholderiaceae</taxon>
        <taxon>Polynucleobacter</taxon>
    </lineage>
</organism>
<dbReference type="InterPro" id="IPR049900">
    <property type="entry name" value="PKS_mFAS_DH"/>
</dbReference>
<feature type="domain" description="Ketosynthase family 3 (KS3)" evidence="13">
    <location>
        <begin position="4948"/>
        <end position="5376"/>
    </location>
</feature>
<evidence type="ECO:0000256" key="9">
    <source>
        <dbReference type="ARBA" id="ARBA00054155"/>
    </source>
</evidence>
<dbReference type="Pfam" id="PF08659">
    <property type="entry name" value="KR"/>
    <property type="match status" value="2"/>
</dbReference>
<dbReference type="GO" id="GO:0006633">
    <property type="term" value="P:fatty acid biosynthetic process"/>
    <property type="evidence" value="ECO:0007669"/>
    <property type="project" value="InterPro"/>
</dbReference>
<feature type="compositionally biased region" description="Polar residues" evidence="11">
    <location>
        <begin position="3729"/>
        <end position="3743"/>
    </location>
</feature>
<dbReference type="SUPFAM" id="SSF51735">
    <property type="entry name" value="NAD(P)-binding Rossmann-fold domains"/>
    <property type="match status" value="2"/>
</dbReference>
<dbReference type="InterPro" id="IPR020802">
    <property type="entry name" value="TesA-like"/>
</dbReference>
<dbReference type="InterPro" id="IPR000873">
    <property type="entry name" value="AMP-dep_synth/lig_dom"/>
</dbReference>
<feature type="domain" description="Ketosynthase family 3 (KS3)" evidence="13">
    <location>
        <begin position="1690"/>
        <end position="2128"/>
    </location>
</feature>
<dbReference type="PROSITE" id="PS50075">
    <property type="entry name" value="CARRIER"/>
    <property type="match status" value="6"/>
</dbReference>
<dbReference type="InterPro" id="IPR057326">
    <property type="entry name" value="KR_dom"/>
</dbReference>
<evidence type="ECO:0000256" key="2">
    <source>
        <dbReference type="ARBA" id="ARBA00004496"/>
    </source>
</evidence>
<evidence type="ECO:0000256" key="4">
    <source>
        <dbReference type="ARBA" id="ARBA00022450"/>
    </source>
</evidence>
<feature type="domain" description="Ketosynthase family 3 (KS3)" evidence="13">
    <location>
        <begin position="3759"/>
        <end position="4198"/>
    </location>
</feature>
<dbReference type="Pfam" id="PF13193">
    <property type="entry name" value="AMP-binding_C"/>
    <property type="match status" value="1"/>
</dbReference>
<dbReference type="SUPFAM" id="SSF56801">
    <property type="entry name" value="Acetyl-CoA synthetase-like"/>
    <property type="match status" value="1"/>
</dbReference>
<dbReference type="InterPro" id="IPR020807">
    <property type="entry name" value="PKS_DH"/>
</dbReference>
<dbReference type="Pfam" id="PF00975">
    <property type="entry name" value="Thioesterase"/>
    <property type="match status" value="1"/>
</dbReference>
<feature type="region of interest" description="N-terminal hotdog fold" evidence="10">
    <location>
        <begin position="2305"/>
        <end position="2425"/>
    </location>
</feature>
<dbReference type="PROSITE" id="PS52004">
    <property type="entry name" value="KS3_2"/>
    <property type="match status" value="5"/>
</dbReference>
<evidence type="ECO:0000256" key="11">
    <source>
        <dbReference type="SAM" id="MobiDB-lite"/>
    </source>
</evidence>
<feature type="domain" description="Ketosynthase family 3 (KS3)" evidence="13">
    <location>
        <begin position="2732"/>
        <end position="3161"/>
    </location>
</feature>
<dbReference type="InterPro" id="IPR016039">
    <property type="entry name" value="Thiolase-like"/>
</dbReference>
<dbReference type="Gene3D" id="3.40.50.980">
    <property type="match status" value="2"/>
</dbReference>
<feature type="domain" description="Carrier" evidence="12">
    <location>
        <begin position="1557"/>
        <end position="1631"/>
    </location>
</feature>
<feature type="domain" description="Carrier" evidence="12">
    <location>
        <begin position="5523"/>
        <end position="5600"/>
    </location>
</feature>
<dbReference type="Pfam" id="PF00550">
    <property type="entry name" value="PP-binding"/>
    <property type="match status" value="6"/>
</dbReference>
<dbReference type="NCBIfam" id="TIGR01733">
    <property type="entry name" value="AA-adenyl-dom"/>
    <property type="match status" value="1"/>
</dbReference>
<dbReference type="Gene3D" id="3.10.129.110">
    <property type="entry name" value="Polyketide synthase dehydratase"/>
    <property type="match status" value="3"/>
</dbReference>
<dbReference type="SMART" id="SM00824">
    <property type="entry name" value="PKS_TE"/>
    <property type="match status" value="1"/>
</dbReference>
<evidence type="ECO:0000259" key="13">
    <source>
        <dbReference type="PROSITE" id="PS52004"/>
    </source>
</evidence>
<dbReference type="GO" id="GO:0004315">
    <property type="term" value="F:3-oxoacyl-[acyl-carrier-protein] synthase activity"/>
    <property type="evidence" value="ECO:0007669"/>
    <property type="project" value="InterPro"/>
</dbReference>
<feature type="domain" description="Carrier" evidence="12">
    <location>
        <begin position="3626"/>
        <end position="3702"/>
    </location>
</feature>
<evidence type="ECO:0000256" key="8">
    <source>
        <dbReference type="ARBA" id="ARBA00022737"/>
    </source>
</evidence>
<dbReference type="PROSITE" id="PS00606">
    <property type="entry name" value="KS3_1"/>
    <property type="match status" value="3"/>
</dbReference>
<dbReference type="GO" id="GO:0071770">
    <property type="term" value="P:DIM/DIP cell wall layer assembly"/>
    <property type="evidence" value="ECO:0007669"/>
    <property type="project" value="TreeGrafter"/>
</dbReference>
<keyword evidence="5" id="KW-0963">Cytoplasm</keyword>
<evidence type="ECO:0000313" key="15">
    <source>
        <dbReference type="EMBL" id="XCC58060.1"/>
    </source>
</evidence>
<feature type="domain" description="Carrier" evidence="12">
    <location>
        <begin position="37"/>
        <end position="114"/>
    </location>
</feature>
<dbReference type="Pfam" id="PF00109">
    <property type="entry name" value="ketoacyl-synt"/>
    <property type="match status" value="5"/>
</dbReference>
<dbReference type="PANTHER" id="PTHR43775">
    <property type="entry name" value="FATTY ACID SYNTHASE"/>
    <property type="match status" value="1"/>
</dbReference>
<dbReference type="InterPro" id="IPR049552">
    <property type="entry name" value="PKS_DH_N"/>
</dbReference>
<dbReference type="Gene3D" id="3.30.559.10">
    <property type="entry name" value="Chloramphenicol acetyltransferase-like domain"/>
    <property type="match status" value="1"/>
</dbReference>
<evidence type="ECO:0000259" key="14">
    <source>
        <dbReference type="PROSITE" id="PS52019"/>
    </source>
</evidence>
<dbReference type="FunFam" id="3.40.47.10:FF:000019">
    <property type="entry name" value="Polyketide synthase type I"/>
    <property type="match status" value="3"/>
</dbReference>
<feature type="region of interest" description="C-terminal hotdog fold" evidence="10">
    <location>
        <begin position="2442"/>
        <end position="2583"/>
    </location>
</feature>
<dbReference type="InterPro" id="IPR009081">
    <property type="entry name" value="PP-bd_ACP"/>
</dbReference>
<dbReference type="SMART" id="SM00825">
    <property type="entry name" value="PKS_KS"/>
    <property type="match status" value="5"/>
</dbReference>
<feature type="region of interest" description="C-terminal hotdog fold" evidence="10">
    <location>
        <begin position="3463"/>
        <end position="3610"/>
    </location>
</feature>
<dbReference type="InterPro" id="IPR014030">
    <property type="entry name" value="Ketoacyl_synth_N"/>
</dbReference>